<name>A0AAD6NF29_DREDA</name>
<protein>
    <submittedName>
        <fullName evidence="2">Uncharacterized protein</fullName>
    </submittedName>
</protein>
<dbReference type="Proteomes" id="UP001221413">
    <property type="component" value="Unassembled WGS sequence"/>
</dbReference>
<evidence type="ECO:0000256" key="1">
    <source>
        <dbReference type="SAM" id="MobiDB-lite"/>
    </source>
</evidence>
<organism evidence="2 3">
    <name type="scientific">Drechslerella dactyloides</name>
    <name type="common">Nematode-trapping fungus</name>
    <name type="synonym">Arthrobotrys dactyloides</name>
    <dbReference type="NCBI Taxonomy" id="74499"/>
    <lineage>
        <taxon>Eukaryota</taxon>
        <taxon>Fungi</taxon>
        <taxon>Dikarya</taxon>
        <taxon>Ascomycota</taxon>
        <taxon>Pezizomycotina</taxon>
        <taxon>Orbiliomycetes</taxon>
        <taxon>Orbiliales</taxon>
        <taxon>Orbiliaceae</taxon>
        <taxon>Drechslerella</taxon>
    </lineage>
</organism>
<reference evidence="2" key="1">
    <citation type="submission" date="2023-01" db="EMBL/GenBank/DDBJ databases">
        <title>The chitinases involved in constricting ring structure development in the nematode-trapping fungus Drechslerella dactyloides.</title>
        <authorList>
            <person name="Wang R."/>
            <person name="Zhang L."/>
            <person name="Tang P."/>
            <person name="Li S."/>
            <person name="Liang L."/>
        </authorList>
    </citation>
    <scope>NUCLEOTIDE SEQUENCE</scope>
    <source>
        <strain evidence="2">YMF1.00031</strain>
    </source>
</reference>
<gene>
    <name evidence="2" type="ORF">Dda_7935</name>
</gene>
<sequence length="89" mass="9963">MTKNENKPAPPKFIHPLVRHPLNPKDSLPELRQFLEAAPEIQKNNVRALIADVEGGVPVAPFYQNGRRVESRSNLDWTTAFWGSGAFAL</sequence>
<evidence type="ECO:0000313" key="3">
    <source>
        <dbReference type="Proteomes" id="UP001221413"/>
    </source>
</evidence>
<dbReference type="AlphaFoldDB" id="A0AAD6NF29"/>
<evidence type="ECO:0000313" key="2">
    <source>
        <dbReference type="EMBL" id="KAJ6257051.1"/>
    </source>
</evidence>
<feature type="region of interest" description="Disordered" evidence="1">
    <location>
        <begin position="1"/>
        <end position="21"/>
    </location>
</feature>
<comment type="caution">
    <text evidence="2">The sequence shown here is derived from an EMBL/GenBank/DDBJ whole genome shotgun (WGS) entry which is preliminary data.</text>
</comment>
<accession>A0AAD6NF29</accession>
<proteinExistence type="predicted"/>
<keyword evidence="3" id="KW-1185">Reference proteome</keyword>
<dbReference type="EMBL" id="JAQGDS010000011">
    <property type="protein sequence ID" value="KAJ6257051.1"/>
    <property type="molecule type" value="Genomic_DNA"/>
</dbReference>